<dbReference type="PANTHER" id="PTHR43603:SF1">
    <property type="entry name" value="ZINC-REGULATED GTPASE METALLOPROTEIN ACTIVATOR 1"/>
    <property type="match status" value="1"/>
</dbReference>
<feature type="domain" description="CobW C-terminal" evidence="1">
    <location>
        <begin position="222"/>
        <end position="336"/>
    </location>
</feature>
<dbReference type="OrthoDB" id="9808822at2"/>
<dbReference type="EMBL" id="FOFR01000010">
    <property type="protein sequence ID" value="SER34186.1"/>
    <property type="molecule type" value="Genomic_DNA"/>
</dbReference>
<dbReference type="SMART" id="SM00833">
    <property type="entry name" value="CobW_C"/>
    <property type="match status" value="1"/>
</dbReference>
<dbReference type="AlphaFoldDB" id="A0A1H9NDX9"/>
<dbReference type="InterPro" id="IPR027417">
    <property type="entry name" value="P-loop_NTPase"/>
</dbReference>
<gene>
    <name evidence="2" type="ORF">SAMN05216188_110160</name>
</gene>
<evidence type="ECO:0000313" key="2">
    <source>
        <dbReference type="EMBL" id="SER34186.1"/>
    </source>
</evidence>
<proteinExistence type="predicted"/>
<dbReference type="Proteomes" id="UP000199352">
    <property type="component" value="Unassembled WGS sequence"/>
</dbReference>
<dbReference type="RefSeq" id="WP_089953476.1">
    <property type="nucleotide sequence ID" value="NZ_FOFR01000010.1"/>
</dbReference>
<dbReference type="Pfam" id="PF07683">
    <property type="entry name" value="CobW_C"/>
    <property type="match status" value="1"/>
</dbReference>
<dbReference type="NCBIfam" id="NF047431">
    <property type="entry name" value="hiber_recruit"/>
    <property type="match status" value="1"/>
</dbReference>
<dbReference type="STRING" id="402600.SAMN05216188_110160"/>
<accession>A0A1H9NDX9</accession>
<dbReference type="SUPFAM" id="SSF90002">
    <property type="entry name" value="Hypothetical protein YjiA, C-terminal domain"/>
    <property type="match status" value="1"/>
</dbReference>
<sequence>MGVELVLVAGLTQHDVAEEIWRALPGAVLVRHDLRDLTGGVVRRWVDGELTVLELAHGCVSCTLRLDLLPLLEKLGGRVVVDLDPALEPEAVCFALREIDARIEAVVTVVDRANWLADAIGGDTVEDRGLGAAADDDRTVAQVVVGQAEFADALVLTGPGDDAVLDAVLDRLNPRAPRTVRSGLDVTALLAAIPDDARRGGFDDGFGTLLQGQPPLEPAGGVSVVHFTERRPFHPARLHQAIDTLLDGVVRTRGRVWLASQPDTALWLESAGGGLSVGNLGPWLAAVEDWSDVPPDRCAMASATWHPRYGDRSQELVVITATASPEEITAALHGALVTDEELALADELEFVDPFAEWHDEMEGS</sequence>
<reference evidence="3" key="1">
    <citation type="submission" date="2016-10" db="EMBL/GenBank/DDBJ databases">
        <authorList>
            <person name="Varghese N."/>
            <person name="Submissions S."/>
        </authorList>
    </citation>
    <scope>NUCLEOTIDE SEQUENCE [LARGE SCALE GENOMIC DNA]</scope>
    <source>
        <strain evidence="3">CGMCC 4.3525</strain>
    </source>
</reference>
<keyword evidence="3" id="KW-1185">Reference proteome</keyword>
<evidence type="ECO:0000259" key="1">
    <source>
        <dbReference type="SMART" id="SM00833"/>
    </source>
</evidence>
<dbReference type="InterPro" id="IPR011629">
    <property type="entry name" value="CobW-like_C"/>
</dbReference>
<protein>
    <submittedName>
        <fullName evidence="2">GTPase, G3E family</fullName>
    </submittedName>
</protein>
<dbReference type="InterPro" id="IPR051927">
    <property type="entry name" value="Zn_Chap_cDPG_Synth"/>
</dbReference>
<dbReference type="Gene3D" id="3.40.50.300">
    <property type="entry name" value="P-loop containing nucleotide triphosphate hydrolases"/>
    <property type="match status" value="1"/>
</dbReference>
<organism evidence="2 3">
    <name type="scientific">Lentzea xinjiangensis</name>
    <dbReference type="NCBI Taxonomy" id="402600"/>
    <lineage>
        <taxon>Bacteria</taxon>
        <taxon>Bacillati</taxon>
        <taxon>Actinomycetota</taxon>
        <taxon>Actinomycetes</taxon>
        <taxon>Pseudonocardiales</taxon>
        <taxon>Pseudonocardiaceae</taxon>
        <taxon>Lentzea</taxon>
    </lineage>
</organism>
<evidence type="ECO:0000313" key="3">
    <source>
        <dbReference type="Proteomes" id="UP000199352"/>
    </source>
</evidence>
<dbReference type="PANTHER" id="PTHR43603">
    <property type="entry name" value="COBW DOMAIN-CONTAINING PROTEIN DDB_G0274527"/>
    <property type="match status" value="1"/>
</dbReference>
<name>A0A1H9NDX9_9PSEU</name>